<dbReference type="GO" id="GO:0031012">
    <property type="term" value="C:extracellular matrix"/>
    <property type="evidence" value="ECO:0007669"/>
    <property type="project" value="TreeGrafter"/>
</dbReference>
<dbReference type="GO" id="GO:0005615">
    <property type="term" value="C:extracellular space"/>
    <property type="evidence" value="ECO:0007669"/>
    <property type="project" value="TreeGrafter"/>
</dbReference>
<dbReference type="InterPro" id="IPR001846">
    <property type="entry name" value="VWF_type-D"/>
</dbReference>
<reference evidence="6" key="2">
    <citation type="journal article" date="2007" name="PLoS Biol.">
        <title>Survey sequencing and comparative analysis of the elephant shark (Callorhinchus milii) genome.</title>
        <authorList>
            <person name="Venkatesh B."/>
            <person name="Kirkness E.F."/>
            <person name="Loh Y.H."/>
            <person name="Halpern A.L."/>
            <person name="Lee A.P."/>
            <person name="Johnson J."/>
            <person name="Dandona N."/>
            <person name="Viswanathan L.D."/>
            <person name="Tay A."/>
            <person name="Venter J.C."/>
            <person name="Strausberg R.L."/>
            <person name="Brenner S."/>
        </authorList>
    </citation>
    <scope>NUCLEOTIDE SEQUENCE [LARGE SCALE GENOMIC DNA]</scope>
</reference>
<reference evidence="6" key="3">
    <citation type="journal article" date="2014" name="Nature">
        <title>Elephant shark genome provides unique insights into gnathostome evolution.</title>
        <authorList>
            <consortium name="International Elephant Shark Genome Sequencing Consortium"/>
            <person name="Venkatesh B."/>
            <person name="Lee A.P."/>
            <person name="Ravi V."/>
            <person name="Maurya A.K."/>
            <person name="Lian M.M."/>
            <person name="Swann J.B."/>
            <person name="Ohta Y."/>
            <person name="Flajnik M.F."/>
            <person name="Sutoh Y."/>
            <person name="Kasahara M."/>
            <person name="Hoon S."/>
            <person name="Gangu V."/>
            <person name="Roy S.W."/>
            <person name="Irimia M."/>
            <person name="Korzh V."/>
            <person name="Kondrychyn I."/>
            <person name="Lim Z.W."/>
            <person name="Tay B.H."/>
            <person name="Tohari S."/>
            <person name="Kong K.W."/>
            <person name="Ho S."/>
            <person name="Lorente-Galdos B."/>
            <person name="Quilez J."/>
            <person name="Marques-Bonet T."/>
            <person name="Raney B.J."/>
            <person name="Ingham P.W."/>
            <person name="Tay A."/>
            <person name="Hillier L.W."/>
            <person name="Minx P."/>
            <person name="Boehm T."/>
            <person name="Wilson R.K."/>
            <person name="Brenner S."/>
            <person name="Warren W.C."/>
        </authorList>
    </citation>
    <scope>NUCLEOTIDE SEQUENCE [LARGE SCALE GENOMIC DNA]</scope>
</reference>
<dbReference type="PANTHER" id="PTHR11339:SF374">
    <property type="entry name" value="ZONADHESIN"/>
    <property type="match status" value="1"/>
</dbReference>
<evidence type="ECO:0000256" key="1">
    <source>
        <dbReference type="ARBA" id="ARBA00023157"/>
    </source>
</evidence>
<keyword evidence="1" id="KW-1015">Disulfide bond</keyword>
<dbReference type="Pfam" id="PF00094">
    <property type="entry name" value="VWD"/>
    <property type="match status" value="1"/>
</dbReference>
<dbReference type="InParanoid" id="A0A4W3IN49"/>
<dbReference type="SMART" id="SM00216">
    <property type="entry name" value="VWD"/>
    <property type="match status" value="1"/>
</dbReference>
<feature type="domain" description="VWFD" evidence="4">
    <location>
        <begin position="48"/>
        <end position="215"/>
    </location>
</feature>
<evidence type="ECO:0000313" key="6">
    <source>
        <dbReference type="Proteomes" id="UP000314986"/>
    </source>
</evidence>
<keyword evidence="3" id="KW-0812">Transmembrane</keyword>
<dbReference type="Proteomes" id="UP000314986">
    <property type="component" value="Unassembled WGS sequence"/>
</dbReference>
<protein>
    <submittedName>
        <fullName evidence="5">Zonadhesin-like</fullName>
    </submittedName>
</protein>
<keyword evidence="3" id="KW-0472">Membrane</keyword>
<reference evidence="5" key="4">
    <citation type="submission" date="2025-08" db="UniProtKB">
        <authorList>
            <consortium name="Ensembl"/>
        </authorList>
    </citation>
    <scope>IDENTIFICATION</scope>
</reference>
<keyword evidence="2" id="KW-0325">Glycoprotein</keyword>
<feature type="transmembrane region" description="Helical" evidence="3">
    <location>
        <begin position="6"/>
        <end position="26"/>
    </location>
</feature>
<name>A0A4W3IN49_CALMI</name>
<dbReference type="GeneTree" id="ENSGT00940000156850"/>
<dbReference type="PANTHER" id="PTHR11339">
    <property type="entry name" value="EXTRACELLULAR MATRIX GLYCOPROTEIN RELATED"/>
    <property type="match status" value="1"/>
</dbReference>
<dbReference type="AlphaFoldDB" id="A0A4W3IN49"/>
<dbReference type="InterPro" id="IPR050780">
    <property type="entry name" value="Mucin_vWF_Thrombospondin_sf"/>
</dbReference>
<evidence type="ECO:0000256" key="3">
    <source>
        <dbReference type="SAM" id="Phobius"/>
    </source>
</evidence>
<reference evidence="5" key="5">
    <citation type="submission" date="2025-09" db="UniProtKB">
        <authorList>
            <consortium name="Ensembl"/>
        </authorList>
    </citation>
    <scope>IDENTIFICATION</scope>
</reference>
<evidence type="ECO:0000259" key="4">
    <source>
        <dbReference type="PROSITE" id="PS51233"/>
    </source>
</evidence>
<evidence type="ECO:0000256" key="2">
    <source>
        <dbReference type="ARBA" id="ARBA00023180"/>
    </source>
</evidence>
<keyword evidence="3" id="KW-1133">Transmembrane helix</keyword>
<dbReference type="PROSITE" id="PS51233">
    <property type="entry name" value="VWFD"/>
    <property type="match status" value="1"/>
</dbReference>
<proteinExistence type="predicted"/>
<accession>A0A4W3IN49</accession>
<organism evidence="5 6">
    <name type="scientific">Callorhinchus milii</name>
    <name type="common">Ghost shark</name>
    <dbReference type="NCBI Taxonomy" id="7868"/>
    <lineage>
        <taxon>Eukaryota</taxon>
        <taxon>Metazoa</taxon>
        <taxon>Chordata</taxon>
        <taxon>Craniata</taxon>
        <taxon>Vertebrata</taxon>
        <taxon>Chondrichthyes</taxon>
        <taxon>Holocephali</taxon>
        <taxon>Chimaeriformes</taxon>
        <taxon>Callorhinchidae</taxon>
        <taxon>Callorhinchus</taxon>
    </lineage>
</organism>
<evidence type="ECO:0000313" key="5">
    <source>
        <dbReference type="Ensembl" id="ENSCMIP00000027963.1"/>
    </source>
</evidence>
<dbReference type="Ensembl" id="ENSCMIT00000028404.1">
    <property type="protein sequence ID" value="ENSCMIP00000027963.1"/>
    <property type="gene ID" value="ENSCMIG00000012158.1"/>
</dbReference>
<sequence>MVLSQTYWQNIQCVCFISILFLSFVIEDVTRSEKLNSVNFPVTSSGSSTCTASGDPHYTSFDKKKFNFHGNCTYVMSQTCNSTQTPFSVYASNEHRNGKKTVSYVKAVYVQVYGITVSILKKKVVQVNGKTVTVPINPVREVTIKPSGKHVVVQTDFGLIVRYDGVMLSLCSYADELCGLCGDYNGSPSDDFRTPEGKLVKGVNDFGNSWNVDDK</sequence>
<keyword evidence="6" id="KW-1185">Reference proteome</keyword>
<reference evidence="6" key="1">
    <citation type="journal article" date="2006" name="Science">
        <title>Ancient noncoding elements conserved in the human genome.</title>
        <authorList>
            <person name="Venkatesh B."/>
            <person name="Kirkness E.F."/>
            <person name="Loh Y.H."/>
            <person name="Halpern A.L."/>
            <person name="Lee A.P."/>
            <person name="Johnson J."/>
            <person name="Dandona N."/>
            <person name="Viswanathan L.D."/>
            <person name="Tay A."/>
            <person name="Venter J.C."/>
            <person name="Strausberg R.L."/>
            <person name="Brenner S."/>
        </authorList>
    </citation>
    <scope>NUCLEOTIDE SEQUENCE [LARGE SCALE GENOMIC DNA]</scope>
</reference>
<dbReference type="STRING" id="7868.ENSCMIP00000027963"/>